<evidence type="ECO:0000313" key="18">
    <source>
        <dbReference type="Proteomes" id="UP001289135"/>
    </source>
</evidence>
<feature type="domain" description="Peptidase S11 D-Ala-D-Ala carboxypeptidase A C-terminal" evidence="16">
    <location>
        <begin position="272"/>
        <end position="373"/>
    </location>
</feature>
<evidence type="ECO:0000256" key="4">
    <source>
        <dbReference type="ARBA" id="ARBA00012448"/>
    </source>
</evidence>
<dbReference type="PRINTS" id="PR00725">
    <property type="entry name" value="DADACBPTASE1"/>
</dbReference>
<dbReference type="PANTHER" id="PTHR21581">
    <property type="entry name" value="D-ALANYL-D-ALANINE CARBOXYPEPTIDASE"/>
    <property type="match status" value="1"/>
</dbReference>
<dbReference type="GO" id="GO:0071555">
    <property type="term" value="P:cell wall organization"/>
    <property type="evidence" value="ECO:0007669"/>
    <property type="project" value="UniProtKB-KW"/>
</dbReference>
<dbReference type="RefSeq" id="WP_322498418.1">
    <property type="nucleotide sequence ID" value="NZ_JARGYU010000001.1"/>
</dbReference>
<dbReference type="InterPro" id="IPR037167">
    <property type="entry name" value="Peptidase_S11_C_sf"/>
</dbReference>
<comment type="pathway">
    <text evidence="2">Cell wall biogenesis; peptidoglycan biosynthesis.</text>
</comment>
<evidence type="ECO:0000256" key="3">
    <source>
        <dbReference type="ARBA" id="ARBA00007164"/>
    </source>
</evidence>
<comment type="function">
    <text evidence="1">Removes C-terminal D-alanyl residues from sugar-peptide cell wall precursors.</text>
</comment>
<evidence type="ECO:0000256" key="14">
    <source>
        <dbReference type="PIRSR" id="PIRSR618044-2"/>
    </source>
</evidence>
<evidence type="ECO:0000256" key="2">
    <source>
        <dbReference type="ARBA" id="ARBA00004752"/>
    </source>
</evidence>
<evidence type="ECO:0000256" key="6">
    <source>
        <dbReference type="ARBA" id="ARBA00022670"/>
    </source>
</evidence>
<dbReference type="InterPro" id="IPR012338">
    <property type="entry name" value="Beta-lactam/transpept-like"/>
</dbReference>
<evidence type="ECO:0000256" key="11">
    <source>
        <dbReference type="ARBA" id="ARBA00023316"/>
    </source>
</evidence>
<dbReference type="GO" id="GO:0009002">
    <property type="term" value="F:serine-type D-Ala-D-Ala carboxypeptidase activity"/>
    <property type="evidence" value="ECO:0007669"/>
    <property type="project" value="UniProtKB-EC"/>
</dbReference>
<evidence type="ECO:0000256" key="15">
    <source>
        <dbReference type="RuleBase" id="RU004016"/>
    </source>
</evidence>
<dbReference type="Pfam" id="PF00768">
    <property type="entry name" value="Peptidase_S11"/>
    <property type="match status" value="1"/>
</dbReference>
<comment type="caution">
    <text evidence="17">The sequence shown here is derived from an EMBL/GenBank/DDBJ whole genome shotgun (WGS) entry which is preliminary data.</text>
</comment>
<dbReference type="SUPFAM" id="SSF56601">
    <property type="entry name" value="beta-lactamase/transpeptidase-like"/>
    <property type="match status" value="1"/>
</dbReference>
<keyword evidence="6" id="KW-0645">Protease</keyword>
<dbReference type="AlphaFoldDB" id="A0AAE4VJJ0"/>
<keyword evidence="9" id="KW-0133">Cell shape</keyword>
<dbReference type="Pfam" id="PF07943">
    <property type="entry name" value="PBP5_C"/>
    <property type="match status" value="1"/>
</dbReference>
<accession>A0AAE4VJJ0</accession>
<keyword evidence="10" id="KW-0573">Peptidoglycan synthesis</keyword>
<evidence type="ECO:0000256" key="8">
    <source>
        <dbReference type="ARBA" id="ARBA00022801"/>
    </source>
</evidence>
<evidence type="ECO:0000256" key="9">
    <source>
        <dbReference type="ARBA" id="ARBA00022960"/>
    </source>
</evidence>
<evidence type="ECO:0000256" key="1">
    <source>
        <dbReference type="ARBA" id="ARBA00003217"/>
    </source>
</evidence>
<evidence type="ECO:0000256" key="12">
    <source>
        <dbReference type="ARBA" id="ARBA00034000"/>
    </source>
</evidence>
<dbReference type="GO" id="GO:0009252">
    <property type="term" value="P:peptidoglycan biosynthetic process"/>
    <property type="evidence" value="ECO:0007669"/>
    <property type="project" value="UniProtKB-KW"/>
</dbReference>
<dbReference type="SMART" id="SM00936">
    <property type="entry name" value="PBP5_C"/>
    <property type="match status" value="1"/>
</dbReference>
<dbReference type="GO" id="GO:0008360">
    <property type="term" value="P:regulation of cell shape"/>
    <property type="evidence" value="ECO:0007669"/>
    <property type="project" value="UniProtKB-KW"/>
</dbReference>
<feature type="active site" description="Acyl-ester intermediate" evidence="13">
    <location>
        <position position="64"/>
    </location>
</feature>
<organism evidence="17 18">
    <name type="scientific">Lyticum sinuosum</name>
    <dbReference type="NCBI Taxonomy" id="1332059"/>
    <lineage>
        <taxon>Bacteria</taxon>
        <taxon>Pseudomonadati</taxon>
        <taxon>Pseudomonadota</taxon>
        <taxon>Alphaproteobacteria</taxon>
        <taxon>Rickettsiales</taxon>
        <taxon>Lyticum</taxon>
    </lineage>
</organism>
<evidence type="ECO:0000256" key="10">
    <source>
        <dbReference type="ARBA" id="ARBA00022984"/>
    </source>
</evidence>
<evidence type="ECO:0000313" key="17">
    <source>
        <dbReference type="EMBL" id="MDZ5760986.1"/>
    </source>
</evidence>
<name>A0AAE4VJJ0_9RICK</name>
<dbReference type="InterPro" id="IPR012907">
    <property type="entry name" value="Peptidase_S11_C"/>
</dbReference>
<evidence type="ECO:0000256" key="13">
    <source>
        <dbReference type="PIRSR" id="PIRSR618044-1"/>
    </source>
</evidence>
<dbReference type="SUPFAM" id="SSF69189">
    <property type="entry name" value="Penicillin-binding protein associated domain"/>
    <property type="match status" value="1"/>
</dbReference>
<dbReference type="PANTHER" id="PTHR21581:SF6">
    <property type="entry name" value="TRAFFICKING PROTEIN PARTICLE COMPLEX SUBUNIT 12"/>
    <property type="match status" value="1"/>
</dbReference>
<feature type="active site" description="Acyl-ester intermediate" evidence="13">
    <location>
        <position position="61"/>
    </location>
</feature>
<keyword evidence="7" id="KW-0732">Signal</keyword>
<dbReference type="EC" id="3.4.16.4" evidence="4"/>
<sequence>MFKVKNNLSLVLVIILSLKIFFSFKNEIFAENKAKFAILADYNTGAIIYEKNADEKMFPSSMTKIMTTYLLFSALDSKQITLDQKLQVSTKASSINGSKMFIKEGSYVRVDDIIRGIIVQSGNDACIALSENLSGTESAFVEKMNLTAEQLGMKNTKFVNSSGWPNPEQVTTARDLAILSKALIHDFPQYYHYHSEKEFKYNNILQQNRNSLLSIKSVDGIKTGRTELGGYGVAFSAKKDGYRIIGVINGLNSAKERHESAAELISFSFNQFTHKFIYKSGDIIGETNVIYGNKRKINAIITSDITVFIPKIFSKNENNSLNQNNPLIELYLKQNIKAPIKIGDNLGYILFKQRMLAGNEIKIPVVANENINKGSFIEHLAQNISFLVAKFI</sequence>
<comment type="similarity">
    <text evidence="3 15">Belongs to the peptidase S11 family.</text>
</comment>
<keyword evidence="18" id="KW-1185">Reference proteome</keyword>
<feature type="active site" evidence="13">
    <location>
        <position position="121"/>
    </location>
</feature>
<dbReference type="GO" id="GO:0006508">
    <property type="term" value="P:proteolysis"/>
    <property type="evidence" value="ECO:0007669"/>
    <property type="project" value="UniProtKB-KW"/>
</dbReference>
<proteinExistence type="inferred from homology"/>
<keyword evidence="5 17" id="KW-0121">Carboxypeptidase</keyword>
<gene>
    <name evidence="17" type="ORF">Lyticum_00146</name>
</gene>
<dbReference type="Gene3D" id="3.40.710.10">
    <property type="entry name" value="DD-peptidase/beta-lactamase superfamily"/>
    <property type="match status" value="1"/>
</dbReference>
<dbReference type="Proteomes" id="UP001289135">
    <property type="component" value="Unassembled WGS sequence"/>
</dbReference>
<evidence type="ECO:0000256" key="7">
    <source>
        <dbReference type="ARBA" id="ARBA00022729"/>
    </source>
</evidence>
<keyword evidence="8" id="KW-0378">Hydrolase</keyword>
<protein>
    <recommendedName>
        <fullName evidence="4">serine-type D-Ala-D-Ala carboxypeptidase</fullName>
        <ecNumber evidence="4">3.4.16.4</ecNumber>
    </recommendedName>
</protein>
<dbReference type="InterPro" id="IPR018044">
    <property type="entry name" value="Peptidase_S11"/>
</dbReference>
<dbReference type="InterPro" id="IPR001967">
    <property type="entry name" value="Peptidase_S11_N"/>
</dbReference>
<feature type="binding site" evidence="14">
    <location>
        <position position="222"/>
    </location>
    <ligand>
        <name>substrate</name>
    </ligand>
</feature>
<dbReference type="Gene3D" id="2.60.410.10">
    <property type="entry name" value="D-Ala-D-Ala carboxypeptidase, C-terminal domain"/>
    <property type="match status" value="1"/>
</dbReference>
<keyword evidence="11" id="KW-0961">Cell wall biogenesis/degradation</keyword>
<comment type="catalytic activity">
    <reaction evidence="12">
        <text>Preferential cleavage: (Ac)2-L-Lys-D-Ala-|-D-Ala. Also transpeptidation of peptidyl-alanyl moieties that are N-acyl substituents of D-alanine.</text>
        <dbReference type="EC" id="3.4.16.4"/>
    </reaction>
</comment>
<evidence type="ECO:0000259" key="16">
    <source>
        <dbReference type="SMART" id="SM00936"/>
    </source>
</evidence>
<dbReference type="EMBL" id="JARGYU010000001">
    <property type="protein sequence ID" value="MDZ5760986.1"/>
    <property type="molecule type" value="Genomic_DNA"/>
</dbReference>
<dbReference type="InterPro" id="IPR015956">
    <property type="entry name" value="Peniciliin-bd_prot_C_sf"/>
</dbReference>
<evidence type="ECO:0000256" key="5">
    <source>
        <dbReference type="ARBA" id="ARBA00022645"/>
    </source>
</evidence>
<reference evidence="17" key="1">
    <citation type="submission" date="2023-02" db="EMBL/GenBank/DDBJ databases">
        <title>Host association and intracellularity evolved multiple times independently in the Rickettsiales.</title>
        <authorList>
            <person name="Castelli M."/>
            <person name="Nardi T."/>
            <person name="Gammuto L."/>
            <person name="Bellinzona G."/>
            <person name="Sabaneyeva E."/>
            <person name="Potekhin A."/>
            <person name="Serra V."/>
            <person name="Petroni G."/>
            <person name="Sassera D."/>
        </authorList>
    </citation>
    <scope>NUCLEOTIDE SEQUENCE</scope>
    <source>
        <strain evidence="17">USBL-36I1</strain>
    </source>
</reference>